<dbReference type="AlphaFoldDB" id="A0A8J1YAA1"/>
<name>A0A8J1YAA1_OWEFU</name>
<organism evidence="1 2">
    <name type="scientific">Owenia fusiformis</name>
    <name type="common">Polychaete worm</name>
    <dbReference type="NCBI Taxonomy" id="6347"/>
    <lineage>
        <taxon>Eukaryota</taxon>
        <taxon>Metazoa</taxon>
        <taxon>Spiralia</taxon>
        <taxon>Lophotrochozoa</taxon>
        <taxon>Annelida</taxon>
        <taxon>Polychaeta</taxon>
        <taxon>Sedentaria</taxon>
        <taxon>Canalipalpata</taxon>
        <taxon>Sabellida</taxon>
        <taxon>Oweniida</taxon>
        <taxon>Oweniidae</taxon>
        <taxon>Owenia</taxon>
    </lineage>
</organism>
<reference evidence="1" key="1">
    <citation type="submission" date="2022-03" db="EMBL/GenBank/DDBJ databases">
        <authorList>
            <person name="Martin C."/>
        </authorList>
    </citation>
    <scope>NUCLEOTIDE SEQUENCE</scope>
</reference>
<protein>
    <submittedName>
        <fullName evidence="1">Uncharacterized protein</fullName>
    </submittedName>
</protein>
<sequence length="215" mass="24607">MDNLGDIDVDSDALERILAKWEDQSKESIISELCEDFREAELDVIRQRFFDVSVTVLTEKCDSQFGPIAQRNKDQIPCSLKLIRRKDKDTKLRNICGDIYDLHVYVYGIRDGYPKSVLGTTSFIPDLKVASNVQNQDVVTSANAIIELKRQLREMSAKQSECEKDLADFKKKHDSEISKLKKDISLLEDIVQSLLFRVNCTMGFQRKPMTVPKGK</sequence>
<dbReference type="EMBL" id="CAIIXF020000001">
    <property type="protein sequence ID" value="CAH1772222.1"/>
    <property type="molecule type" value="Genomic_DNA"/>
</dbReference>
<keyword evidence="2" id="KW-1185">Reference proteome</keyword>
<accession>A0A8J1YAA1</accession>
<evidence type="ECO:0000313" key="1">
    <source>
        <dbReference type="EMBL" id="CAH1772222.1"/>
    </source>
</evidence>
<evidence type="ECO:0000313" key="2">
    <source>
        <dbReference type="Proteomes" id="UP000749559"/>
    </source>
</evidence>
<gene>
    <name evidence="1" type="ORF">OFUS_LOCUS13</name>
</gene>
<comment type="caution">
    <text evidence="1">The sequence shown here is derived from an EMBL/GenBank/DDBJ whole genome shotgun (WGS) entry which is preliminary data.</text>
</comment>
<proteinExistence type="predicted"/>
<dbReference type="Proteomes" id="UP000749559">
    <property type="component" value="Unassembled WGS sequence"/>
</dbReference>